<dbReference type="EC" id="2.7.4.6" evidence="9"/>
<dbReference type="PROSITE" id="PS00469">
    <property type="entry name" value="NDPK"/>
    <property type="match status" value="1"/>
</dbReference>
<feature type="active site" description="Pros-phosphohistidine intermediate" evidence="7">
    <location>
        <position position="118"/>
    </location>
</feature>
<comment type="similarity">
    <text evidence="2 7 8">Belongs to the NDK family.</text>
</comment>
<comment type="catalytic activity">
    <reaction evidence="9">
        <text>a 2'-deoxyribonucleoside 5'-diphosphate + ATP = a 2'-deoxyribonucleoside 5'-triphosphate + ADP</text>
        <dbReference type="Rhea" id="RHEA:44640"/>
        <dbReference type="ChEBI" id="CHEBI:30616"/>
        <dbReference type="ChEBI" id="CHEBI:61560"/>
        <dbReference type="ChEBI" id="CHEBI:73316"/>
        <dbReference type="ChEBI" id="CHEBI:456216"/>
        <dbReference type="EC" id="2.7.4.6"/>
    </reaction>
</comment>
<evidence type="ECO:0000256" key="5">
    <source>
        <dbReference type="ARBA" id="ARBA00022777"/>
    </source>
</evidence>
<organism evidence="11 12">
    <name type="scientific">Trichonephila clavata</name>
    <name type="common">Joro spider</name>
    <name type="synonym">Nephila clavata</name>
    <dbReference type="NCBI Taxonomy" id="2740835"/>
    <lineage>
        <taxon>Eukaryota</taxon>
        <taxon>Metazoa</taxon>
        <taxon>Ecdysozoa</taxon>
        <taxon>Arthropoda</taxon>
        <taxon>Chelicerata</taxon>
        <taxon>Arachnida</taxon>
        <taxon>Araneae</taxon>
        <taxon>Araneomorphae</taxon>
        <taxon>Entelegynae</taxon>
        <taxon>Araneoidea</taxon>
        <taxon>Nephilidae</taxon>
        <taxon>Trichonephila</taxon>
    </lineage>
</organism>
<dbReference type="SUPFAM" id="SSF54919">
    <property type="entry name" value="Nucleoside diphosphate kinase, NDK"/>
    <property type="match status" value="1"/>
</dbReference>
<protein>
    <recommendedName>
        <fullName evidence="9">Nucleoside diphosphate kinase</fullName>
        <ecNumber evidence="9">2.7.4.6</ecNumber>
    </recommendedName>
</protein>
<dbReference type="HAMAP" id="MF_00451">
    <property type="entry name" value="NDP_kinase"/>
    <property type="match status" value="1"/>
</dbReference>
<dbReference type="InterPro" id="IPR001564">
    <property type="entry name" value="Nucleoside_diP_kinase"/>
</dbReference>
<feature type="binding site" evidence="7">
    <location>
        <position position="60"/>
    </location>
    <ligand>
        <name>ATP</name>
        <dbReference type="ChEBI" id="CHEBI:30616"/>
    </ligand>
</feature>
<dbReference type="InterPro" id="IPR036850">
    <property type="entry name" value="NDK-like_dom_sf"/>
</dbReference>
<feature type="binding site" evidence="7">
    <location>
        <position position="105"/>
    </location>
    <ligand>
        <name>ATP</name>
        <dbReference type="ChEBI" id="CHEBI:30616"/>
    </ligand>
</feature>
<dbReference type="GO" id="GO:0004550">
    <property type="term" value="F:nucleoside diphosphate kinase activity"/>
    <property type="evidence" value="ECO:0007669"/>
    <property type="project" value="UniProtKB-EC"/>
</dbReference>
<evidence type="ECO:0000256" key="6">
    <source>
        <dbReference type="ARBA" id="ARBA00022840"/>
    </source>
</evidence>
<evidence type="ECO:0000313" key="11">
    <source>
        <dbReference type="EMBL" id="GFR21754.1"/>
    </source>
</evidence>
<dbReference type="Gene3D" id="3.30.70.141">
    <property type="entry name" value="Nucleoside diphosphate kinase-like domain"/>
    <property type="match status" value="1"/>
</dbReference>
<feature type="binding site" evidence="7">
    <location>
        <position position="88"/>
    </location>
    <ligand>
        <name>ATP</name>
        <dbReference type="ChEBI" id="CHEBI:30616"/>
    </ligand>
</feature>
<evidence type="ECO:0000256" key="9">
    <source>
        <dbReference type="RuleBase" id="RU004013"/>
    </source>
</evidence>
<feature type="binding site" evidence="7">
    <location>
        <position position="94"/>
    </location>
    <ligand>
        <name>ATP</name>
        <dbReference type="ChEBI" id="CHEBI:30616"/>
    </ligand>
</feature>
<dbReference type="GO" id="GO:0006228">
    <property type="term" value="P:UTP biosynthetic process"/>
    <property type="evidence" value="ECO:0007669"/>
    <property type="project" value="InterPro"/>
</dbReference>
<keyword evidence="4 9" id="KW-0547">Nucleotide-binding</keyword>
<evidence type="ECO:0000256" key="4">
    <source>
        <dbReference type="ARBA" id="ARBA00022741"/>
    </source>
</evidence>
<reference evidence="11" key="1">
    <citation type="submission" date="2020-07" db="EMBL/GenBank/DDBJ databases">
        <title>Multicomponent nature underlies the extraordinary mechanical properties of spider dragline silk.</title>
        <authorList>
            <person name="Kono N."/>
            <person name="Nakamura H."/>
            <person name="Mori M."/>
            <person name="Yoshida Y."/>
            <person name="Ohtoshi R."/>
            <person name="Malay A.D."/>
            <person name="Moran D.A.P."/>
            <person name="Tomita M."/>
            <person name="Numata K."/>
            <person name="Arakawa K."/>
        </authorList>
    </citation>
    <scope>NUCLEOTIDE SEQUENCE</scope>
</reference>
<keyword evidence="6 9" id="KW-0067">ATP-binding</keyword>
<keyword evidence="12" id="KW-1185">Reference proteome</keyword>
<feature type="binding site" evidence="7">
    <location>
        <position position="12"/>
    </location>
    <ligand>
        <name>ATP</name>
        <dbReference type="ChEBI" id="CHEBI:30616"/>
    </ligand>
</feature>
<comment type="cofactor">
    <cofactor evidence="1">
        <name>Mg(2+)</name>
        <dbReference type="ChEBI" id="CHEBI:18420"/>
    </cofactor>
</comment>
<gene>
    <name evidence="11" type="primary">awd</name>
    <name evidence="11" type="ORF">TNCT_701381</name>
</gene>
<dbReference type="EMBL" id="BMAO01028060">
    <property type="protein sequence ID" value="GFR21754.1"/>
    <property type="molecule type" value="Genomic_DNA"/>
</dbReference>
<dbReference type="PRINTS" id="PR01243">
    <property type="entry name" value="NUCDPKINASE"/>
</dbReference>
<evidence type="ECO:0000256" key="7">
    <source>
        <dbReference type="PROSITE-ProRule" id="PRU00706"/>
    </source>
</evidence>
<dbReference type="NCBIfam" id="NF001908">
    <property type="entry name" value="PRK00668.1"/>
    <property type="match status" value="1"/>
</dbReference>
<dbReference type="GO" id="GO:0006241">
    <property type="term" value="P:CTP biosynthetic process"/>
    <property type="evidence" value="ECO:0007669"/>
    <property type="project" value="InterPro"/>
</dbReference>
<dbReference type="GO" id="GO:0006183">
    <property type="term" value="P:GTP biosynthetic process"/>
    <property type="evidence" value="ECO:0007669"/>
    <property type="project" value="InterPro"/>
</dbReference>
<evidence type="ECO:0000256" key="8">
    <source>
        <dbReference type="RuleBase" id="RU004011"/>
    </source>
</evidence>
<evidence type="ECO:0000256" key="2">
    <source>
        <dbReference type="ARBA" id="ARBA00008142"/>
    </source>
</evidence>
<dbReference type="Pfam" id="PF00334">
    <property type="entry name" value="NDK"/>
    <property type="match status" value="1"/>
</dbReference>
<evidence type="ECO:0000256" key="1">
    <source>
        <dbReference type="ARBA" id="ARBA00001946"/>
    </source>
</evidence>
<keyword evidence="3 9" id="KW-0808">Transferase</keyword>
<dbReference type="SMART" id="SM00562">
    <property type="entry name" value="NDK"/>
    <property type="match status" value="1"/>
</dbReference>
<dbReference type="PROSITE" id="PS51374">
    <property type="entry name" value="NDPK_LIKE"/>
    <property type="match status" value="1"/>
</dbReference>
<dbReference type="FunFam" id="3.30.70.141:FF:000002">
    <property type="entry name" value="Nucleoside diphosphate kinase"/>
    <property type="match status" value="1"/>
</dbReference>
<feature type="domain" description="Nucleoside diphosphate kinase-like" evidence="10">
    <location>
        <begin position="4"/>
        <end position="141"/>
    </location>
</feature>
<dbReference type="PANTHER" id="PTHR11349">
    <property type="entry name" value="NUCLEOSIDE DIPHOSPHATE KINASE"/>
    <property type="match status" value="1"/>
</dbReference>
<evidence type="ECO:0000313" key="12">
    <source>
        <dbReference type="Proteomes" id="UP000887116"/>
    </source>
</evidence>
<feature type="binding site" evidence="7">
    <location>
        <position position="115"/>
    </location>
    <ligand>
        <name>ATP</name>
        <dbReference type="ChEBI" id="CHEBI:30616"/>
    </ligand>
</feature>
<sequence length="157" mass="17920">MAKNERTFIMVKPDGVQRSMVGRVITKFEEKGFKLVAMKFLNAPKELLEKHYSEHTDRPFFESLVRYMLLGPVVPMVWEGLNVVKTARDMIGATNPLDSLPGTLRGDYCTQVKRNLVHGSDSLPSAKREIGIWFKEDQLVDYTPTVDQWVNDSNDSN</sequence>
<dbReference type="CDD" id="cd04413">
    <property type="entry name" value="NDPk_I"/>
    <property type="match status" value="1"/>
</dbReference>
<proteinExistence type="inferred from homology"/>
<evidence type="ECO:0000256" key="3">
    <source>
        <dbReference type="ARBA" id="ARBA00022679"/>
    </source>
</evidence>
<dbReference type="InterPro" id="IPR034907">
    <property type="entry name" value="NDK-like_dom"/>
</dbReference>
<accession>A0A8X6IGG6</accession>
<keyword evidence="5 9" id="KW-0418">Kinase</keyword>
<dbReference type="OrthoDB" id="2162449at2759"/>
<comment type="caution">
    <text evidence="11">The sequence shown here is derived from an EMBL/GenBank/DDBJ whole genome shotgun (WGS) entry which is preliminary data.</text>
</comment>
<dbReference type="GO" id="GO:0005524">
    <property type="term" value="F:ATP binding"/>
    <property type="evidence" value="ECO:0007669"/>
    <property type="project" value="UniProtKB-KW"/>
</dbReference>
<name>A0A8X6IGG6_TRICU</name>
<evidence type="ECO:0000259" key="10">
    <source>
        <dbReference type="SMART" id="SM00562"/>
    </source>
</evidence>
<dbReference type="InterPro" id="IPR023005">
    <property type="entry name" value="Nucleoside_diP_kinase_AS"/>
</dbReference>
<dbReference type="Proteomes" id="UP000887116">
    <property type="component" value="Unassembled WGS sequence"/>
</dbReference>
<dbReference type="AlphaFoldDB" id="A0A8X6IGG6"/>